<keyword evidence="3" id="KW-1185">Reference proteome</keyword>
<protein>
    <submittedName>
        <fullName evidence="2">Uncharacterized protein</fullName>
    </submittedName>
</protein>
<comment type="caution">
    <text evidence="2">The sequence shown here is derived from an EMBL/GenBank/DDBJ whole genome shotgun (WGS) entry which is preliminary data.</text>
</comment>
<dbReference type="OrthoDB" id="1930622at2759"/>
<proteinExistence type="inferred from homology"/>
<dbReference type="GO" id="GO:0009733">
    <property type="term" value="P:response to auxin"/>
    <property type="evidence" value="ECO:0007669"/>
    <property type="project" value="InterPro"/>
</dbReference>
<organism evidence="2 3">
    <name type="scientific">Ceratopteris richardii</name>
    <name type="common">Triangle waterfern</name>
    <dbReference type="NCBI Taxonomy" id="49495"/>
    <lineage>
        <taxon>Eukaryota</taxon>
        <taxon>Viridiplantae</taxon>
        <taxon>Streptophyta</taxon>
        <taxon>Embryophyta</taxon>
        <taxon>Tracheophyta</taxon>
        <taxon>Polypodiopsida</taxon>
        <taxon>Polypodiidae</taxon>
        <taxon>Polypodiales</taxon>
        <taxon>Pteridineae</taxon>
        <taxon>Pteridaceae</taxon>
        <taxon>Parkerioideae</taxon>
        <taxon>Ceratopteris</taxon>
    </lineage>
</organism>
<dbReference type="Proteomes" id="UP000825935">
    <property type="component" value="Chromosome 23"/>
</dbReference>
<sequence>MANVWRAVLQRLLRLKSRSNSHTVLLTQHEQCLICDPLTDDFDSESCRGSQNSLSGISSMGIARGDEIAEMAESRSRCAKSERAIEGYIPVILDGKHRAFVKISELTHPGVVSLLNGTAIEQGFSYSGPLRLFCDPESFSSLLCRRIPSRA</sequence>
<name>A0A8T2S1X6_CERRI</name>
<reference evidence="2 3" key="1">
    <citation type="submission" date="2021-08" db="EMBL/GenBank/DDBJ databases">
        <title>WGS assembly of Ceratopteris richardii.</title>
        <authorList>
            <person name="Marchant D.B."/>
            <person name="Chen G."/>
            <person name="Jenkins J."/>
            <person name="Shu S."/>
            <person name="Leebens-Mack J."/>
            <person name="Grimwood J."/>
            <person name="Schmutz J."/>
            <person name="Soltis P."/>
            <person name="Soltis D."/>
            <person name="Chen Z.-H."/>
        </authorList>
    </citation>
    <scope>NUCLEOTIDE SEQUENCE [LARGE SCALE GENOMIC DNA]</scope>
    <source>
        <strain evidence="2">Whitten #5841</strain>
        <tissue evidence="2">Leaf</tissue>
    </source>
</reference>
<dbReference type="Pfam" id="PF02519">
    <property type="entry name" value="Auxin_inducible"/>
    <property type="match status" value="1"/>
</dbReference>
<dbReference type="AlphaFoldDB" id="A0A8T2S1X6"/>
<gene>
    <name evidence="2" type="ORF">KP509_23G036500</name>
</gene>
<evidence type="ECO:0000313" key="2">
    <source>
        <dbReference type="EMBL" id="KAH7301653.1"/>
    </source>
</evidence>
<dbReference type="EMBL" id="CM035428">
    <property type="protein sequence ID" value="KAH7301653.1"/>
    <property type="molecule type" value="Genomic_DNA"/>
</dbReference>
<accession>A0A8T2S1X6</accession>
<dbReference type="InterPro" id="IPR003676">
    <property type="entry name" value="SAUR_fam"/>
</dbReference>
<comment type="similarity">
    <text evidence="1">Belongs to the ARG7 family.</text>
</comment>
<evidence type="ECO:0000313" key="3">
    <source>
        <dbReference type="Proteomes" id="UP000825935"/>
    </source>
</evidence>
<evidence type="ECO:0000256" key="1">
    <source>
        <dbReference type="ARBA" id="ARBA00006974"/>
    </source>
</evidence>